<dbReference type="Proteomes" id="UP000001915">
    <property type="component" value="Chromosome"/>
</dbReference>
<keyword evidence="1" id="KW-0732">Signal</keyword>
<evidence type="ECO:0000313" key="3">
    <source>
        <dbReference type="Proteomes" id="UP000001915"/>
    </source>
</evidence>
<dbReference type="PROSITE" id="PS51257">
    <property type="entry name" value="PROKAR_LIPOPROTEIN"/>
    <property type="match status" value="1"/>
</dbReference>
<sequence>MLKKLLILTLFVSFLAVGCEKLKEAAGNVTGGITGIDSTYAGTWNADRNSSAAELNGSYFTVKDDGSMDFYDRELDKTINYKSTWIIKTGSTYTAIYNETDPNDDTVILGKYTVIITFEETSDSTTTTSANVSYTVEADKKSNTYKGVFNKA</sequence>
<dbReference type="STRING" id="526224.Bmur_0990"/>
<accession>D5U8R3</accession>
<evidence type="ECO:0008006" key="4">
    <source>
        <dbReference type="Google" id="ProtNLM"/>
    </source>
</evidence>
<feature type="signal peptide" evidence="1">
    <location>
        <begin position="1"/>
        <end position="18"/>
    </location>
</feature>
<evidence type="ECO:0000256" key="1">
    <source>
        <dbReference type="SAM" id="SignalP"/>
    </source>
</evidence>
<dbReference type="RefSeq" id="WP_013113512.1">
    <property type="nucleotide sequence ID" value="NC_014150.1"/>
</dbReference>
<gene>
    <name evidence="2" type="ordered locus">Bmur_0990</name>
</gene>
<proteinExistence type="predicted"/>
<evidence type="ECO:0000313" key="2">
    <source>
        <dbReference type="EMBL" id="ADG71086.1"/>
    </source>
</evidence>
<dbReference type="KEGG" id="brm:Bmur_0990"/>
<reference evidence="2 3" key="1">
    <citation type="journal article" date="2010" name="Stand. Genomic Sci.">
        <title>Complete genome sequence of Brachyspira murdochii type strain (56-150).</title>
        <authorList>
            <person name="Pati A."/>
            <person name="Sikorski J."/>
            <person name="Gronow S."/>
            <person name="Munk C."/>
            <person name="Lapidus A."/>
            <person name="Copeland A."/>
            <person name="Glavina Del Tio T."/>
            <person name="Nolan M."/>
            <person name="Lucas S."/>
            <person name="Chen F."/>
            <person name="Tice H."/>
            <person name="Cheng J.F."/>
            <person name="Han C."/>
            <person name="Detter J.C."/>
            <person name="Bruce D."/>
            <person name="Tapia R."/>
            <person name="Goodwin L."/>
            <person name="Pitluck S."/>
            <person name="Liolios K."/>
            <person name="Ivanova N."/>
            <person name="Mavromatis K."/>
            <person name="Mikhailova N."/>
            <person name="Chen A."/>
            <person name="Palaniappan K."/>
            <person name="Land M."/>
            <person name="Hauser L."/>
            <person name="Chang Y.J."/>
            <person name="Jeffries C.D."/>
            <person name="Spring S."/>
            <person name="Rohde M."/>
            <person name="Goker M."/>
            <person name="Bristow J."/>
            <person name="Eisen J.A."/>
            <person name="Markowitz V."/>
            <person name="Hugenholtz P."/>
            <person name="Kyrpides N.C."/>
            <person name="Klenk H.P."/>
        </authorList>
    </citation>
    <scope>NUCLEOTIDE SEQUENCE [LARGE SCALE GENOMIC DNA]</scope>
    <source>
        <strain evidence="3">ATCC 51284 / DSM 12563 / 56-150</strain>
    </source>
</reference>
<organism evidence="2 3">
    <name type="scientific">Brachyspira murdochii (strain ATCC 51284 / DSM 12563 / 56-150)</name>
    <name type="common">Serpulina murdochii</name>
    <dbReference type="NCBI Taxonomy" id="526224"/>
    <lineage>
        <taxon>Bacteria</taxon>
        <taxon>Pseudomonadati</taxon>
        <taxon>Spirochaetota</taxon>
        <taxon>Spirochaetia</taxon>
        <taxon>Brachyspirales</taxon>
        <taxon>Brachyspiraceae</taxon>
        <taxon>Brachyspira</taxon>
    </lineage>
</organism>
<protein>
    <recommendedName>
        <fullName evidence="4">Lipocalin-like domain-containing protein</fullName>
    </recommendedName>
</protein>
<dbReference type="HOGENOM" id="CLU_141482_0_0_12"/>
<dbReference type="OrthoDB" id="309074at2"/>
<name>D5U8R3_BRAM5</name>
<feature type="chain" id="PRO_5003077308" description="Lipocalin-like domain-containing protein" evidence="1">
    <location>
        <begin position="19"/>
        <end position="152"/>
    </location>
</feature>
<dbReference type="AlphaFoldDB" id="D5U8R3"/>
<dbReference type="EMBL" id="CP001959">
    <property type="protein sequence ID" value="ADG71086.1"/>
    <property type="molecule type" value="Genomic_DNA"/>
</dbReference>